<sequence length="45" mass="5251">MSDTSEFVRKVHETQAKDEKNRKLQGAKHPDDKLPNHQHRKGRGD</sequence>
<evidence type="ECO:0000256" key="1">
    <source>
        <dbReference type="SAM" id="MobiDB-lite"/>
    </source>
</evidence>
<keyword evidence="3" id="KW-1185">Reference proteome</keyword>
<protein>
    <submittedName>
        <fullName evidence="2">DUF4023 domain-containing protein</fullName>
    </submittedName>
</protein>
<accession>A0A5R9GM42</accession>
<evidence type="ECO:0000313" key="2">
    <source>
        <dbReference type="EMBL" id="TLS52965.1"/>
    </source>
</evidence>
<dbReference type="RefSeq" id="WP_138193206.1">
    <property type="nucleotide sequence ID" value="NZ_VCIW01000003.1"/>
</dbReference>
<reference evidence="2 3" key="1">
    <citation type="submission" date="2019-05" db="EMBL/GenBank/DDBJ databases">
        <authorList>
            <person name="Narsing Rao M.P."/>
            <person name="Li W.J."/>
        </authorList>
    </citation>
    <scope>NUCLEOTIDE SEQUENCE [LARGE SCALE GENOMIC DNA]</scope>
    <source>
        <strain evidence="2 3">SYSU_K30003</strain>
    </source>
</reference>
<feature type="region of interest" description="Disordered" evidence="1">
    <location>
        <begin position="1"/>
        <end position="45"/>
    </location>
</feature>
<dbReference type="OrthoDB" id="2631586at2"/>
<dbReference type="AlphaFoldDB" id="A0A5R9GM42"/>
<feature type="compositionally biased region" description="Basic residues" evidence="1">
    <location>
        <begin position="36"/>
        <end position="45"/>
    </location>
</feature>
<dbReference type="Pfam" id="PF13215">
    <property type="entry name" value="DUF4023"/>
    <property type="match status" value="1"/>
</dbReference>
<proteinExistence type="predicted"/>
<dbReference type="EMBL" id="VCIW01000003">
    <property type="protein sequence ID" value="TLS52965.1"/>
    <property type="molecule type" value="Genomic_DNA"/>
</dbReference>
<feature type="compositionally biased region" description="Basic and acidic residues" evidence="1">
    <location>
        <begin position="1"/>
        <end position="35"/>
    </location>
</feature>
<name>A0A5R9GM42_9BACL</name>
<gene>
    <name evidence="2" type="ORF">FE782_06225</name>
</gene>
<dbReference type="InterPro" id="IPR025097">
    <property type="entry name" value="DUF4023"/>
</dbReference>
<comment type="caution">
    <text evidence="2">The sequence shown here is derived from an EMBL/GenBank/DDBJ whole genome shotgun (WGS) entry which is preliminary data.</text>
</comment>
<dbReference type="Proteomes" id="UP000309676">
    <property type="component" value="Unassembled WGS sequence"/>
</dbReference>
<organism evidence="2 3">
    <name type="scientific">Paenibacillus antri</name>
    <dbReference type="NCBI Taxonomy" id="2582848"/>
    <lineage>
        <taxon>Bacteria</taxon>
        <taxon>Bacillati</taxon>
        <taxon>Bacillota</taxon>
        <taxon>Bacilli</taxon>
        <taxon>Bacillales</taxon>
        <taxon>Paenibacillaceae</taxon>
        <taxon>Paenibacillus</taxon>
    </lineage>
</organism>
<evidence type="ECO:0000313" key="3">
    <source>
        <dbReference type="Proteomes" id="UP000309676"/>
    </source>
</evidence>